<proteinExistence type="predicted"/>
<feature type="transmembrane region" description="Helical" evidence="2">
    <location>
        <begin position="53"/>
        <end position="72"/>
    </location>
</feature>
<accession>A0AA39MTI0</accession>
<dbReference type="PANTHER" id="PTHR40465">
    <property type="entry name" value="CHROMOSOME 1, WHOLE GENOME SHOTGUN SEQUENCE"/>
    <property type="match status" value="1"/>
</dbReference>
<feature type="region of interest" description="Disordered" evidence="1">
    <location>
        <begin position="264"/>
        <end position="292"/>
    </location>
</feature>
<feature type="transmembrane region" description="Helical" evidence="2">
    <location>
        <begin position="166"/>
        <end position="186"/>
    </location>
</feature>
<feature type="transmembrane region" description="Helical" evidence="2">
    <location>
        <begin position="198"/>
        <end position="216"/>
    </location>
</feature>
<gene>
    <name evidence="3" type="ORF">EV420DRAFT_1572081</name>
</gene>
<feature type="transmembrane region" description="Helical" evidence="2">
    <location>
        <begin position="20"/>
        <end position="41"/>
    </location>
</feature>
<keyword evidence="4" id="KW-1185">Reference proteome</keyword>
<evidence type="ECO:0000313" key="4">
    <source>
        <dbReference type="Proteomes" id="UP001175211"/>
    </source>
</evidence>
<evidence type="ECO:0000313" key="3">
    <source>
        <dbReference type="EMBL" id="KAK0445653.1"/>
    </source>
</evidence>
<feature type="compositionally biased region" description="Polar residues" evidence="1">
    <location>
        <begin position="264"/>
        <end position="279"/>
    </location>
</feature>
<dbReference type="PANTHER" id="PTHR40465:SF1">
    <property type="entry name" value="DUF6534 DOMAIN-CONTAINING PROTEIN"/>
    <property type="match status" value="1"/>
</dbReference>
<comment type="caution">
    <text evidence="3">The sequence shown here is derived from an EMBL/GenBank/DDBJ whole genome shotgun (WGS) entry which is preliminary data.</text>
</comment>
<dbReference type="GeneID" id="85357891"/>
<reference evidence="3" key="1">
    <citation type="submission" date="2023-06" db="EMBL/GenBank/DDBJ databases">
        <authorList>
            <consortium name="Lawrence Berkeley National Laboratory"/>
            <person name="Ahrendt S."/>
            <person name="Sahu N."/>
            <person name="Indic B."/>
            <person name="Wong-Bajracharya J."/>
            <person name="Merenyi Z."/>
            <person name="Ke H.-M."/>
            <person name="Monk M."/>
            <person name="Kocsube S."/>
            <person name="Drula E."/>
            <person name="Lipzen A."/>
            <person name="Balint B."/>
            <person name="Henrissat B."/>
            <person name="Andreopoulos B."/>
            <person name="Martin F.M."/>
            <person name="Harder C.B."/>
            <person name="Rigling D."/>
            <person name="Ford K.L."/>
            <person name="Foster G.D."/>
            <person name="Pangilinan J."/>
            <person name="Papanicolaou A."/>
            <person name="Barry K."/>
            <person name="LaButti K."/>
            <person name="Viragh M."/>
            <person name="Koriabine M."/>
            <person name="Yan M."/>
            <person name="Riley R."/>
            <person name="Champramary S."/>
            <person name="Plett K.L."/>
            <person name="Tsai I.J."/>
            <person name="Slot J."/>
            <person name="Sipos G."/>
            <person name="Plett J."/>
            <person name="Nagy L.G."/>
            <person name="Grigoriev I.V."/>
        </authorList>
    </citation>
    <scope>NUCLEOTIDE SEQUENCE</scope>
    <source>
        <strain evidence="3">CCBAS 213</strain>
    </source>
</reference>
<protein>
    <submittedName>
        <fullName evidence="3">Uncharacterized protein</fullName>
    </submittedName>
</protein>
<dbReference type="RefSeq" id="XP_060325557.1">
    <property type="nucleotide sequence ID" value="XM_060474343.1"/>
</dbReference>
<evidence type="ECO:0000256" key="2">
    <source>
        <dbReference type="SAM" id="Phobius"/>
    </source>
</evidence>
<keyword evidence="2" id="KW-0812">Transmembrane</keyword>
<dbReference type="Proteomes" id="UP001175211">
    <property type="component" value="Unassembled WGS sequence"/>
</dbReference>
<keyword evidence="2" id="KW-1133">Transmembrane helix</keyword>
<dbReference type="AlphaFoldDB" id="A0AA39MTI0"/>
<evidence type="ECO:0000256" key="1">
    <source>
        <dbReference type="SAM" id="MobiDB-lite"/>
    </source>
</evidence>
<sequence>MAPQAPTVVPSLGMTLGSVYIGAIIAAILFGITNLQAVIYYKKYPDDWWIYQYSVNALHVALGTHALYHYFVDSFGDYTALYDIIWYLQILFNYPLNATNRVLTTPIFRVYAVRIWKLGRHFHKILPWFVVLDVVVAWDFLTYMPFDRYLISSFLSVPSIKISICTVFSMAAISDFIIAFSMCYYLRKGLEGTTFSSTSAMILSLMRLIVISWIGYEYLAGPDSLVFLGIDFILPKCQDYHASSNNRDSTTKVLRFASHNSGADTEELNISTPMPSPVQSLERDKEHPDSRV</sequence>
<keyword evidence="2" id="KW-0472">Membrane</keyword>
<dbReference type="EMBL" id="JAUEPS010000049">
    <property type="protein sequence ID" value="KAK0445653.1"/>
    <property type="molecule type" value="Genomic_DNA"/>
</dbReference>
<organism evidence="3 4">
    <name type="scientific">Armillaria tabescens</name>
    <name type="common">Ringless honey mushroom</name>
    <name type="synonym">Agaricus tabescens</name>
    <dbReference type="NCBI Taxonomy" id="1929756"/>
    <lineage>
        <taxon>Eukaryota</taxon>
        <taxon>Fungi</taxon>
        <taxon>Dikarya</taxon>
        <taxon>Basidiomycota</taxon>
        <taxon>Agaricomycotina</taxon>
        <taxon>Agaricomycetes</taxon>
        <taxon>Agaricomycetidae</taxon>
        <taxon>Agaricales</taxon>
        <taxon>Marasmiineae</taxon>
        <taxon>Physalacriaceae</taxon>
        <taxon>Desarmillaria</taxon>
    </lineage>
</organism>
<feature type="transmembrane region" description="Helical" evidence="2">
    <location>
        <begin position="84"/>
        <end position="104"/>
    </location>
</feature>
<feature type="compositionally biased region" description="Basic and acidic residues" evidence="1">
    <location>
        <begin position="281"/>
        <end position="292"/>
    </location>
</feature>
<feature type="transmembrane region" description="Helical" evidence="2">
    <location>
        <begin position="125"/>
        <end position="146"/>
    </location>
</feature>
<name>A0AA39MTI0_ARMTA</name>